<evidence type="ECO:0000313" key="1">
    <source>
        <dbReference type="EMBL" id="AYR05589.1"/>
    </source>
</evidence>
<sequence>MNFTKVKEPRYLHNQKNKIQSQKIIKINPYLLIKRNINTIIFKDINSKLIASMILDHNFVYRSFKINSKYNIDKINFIINKLKDSGYFNKIQTFYVFFNNCKYLVIQFNFNSIIKEIIIDNANELKIHNNYLKSLLKKQIGNPKNLQLISNIIISIKHWYFIRGYRWIKVLYKIPSCNTNTIAINIIESKIKRIEIICINNKTKIQDKNLDKFILKTLNVSLSKNLNFYSFESGIIKLKTKRLINHFSYEVKYTSKTNLKVTIKYSCLEKSKSYLFSSDIYSDHRFLNLIYYNLYKNFNNLIERFNNFIYWKNMSIMHLYFKRIDCYLNTQYKNLILCYITNFKNQNKKDKYISQDNYLKFKYYIKLLLIEFEKYNNNNIFVTSYKYTGLKNNFYYNYNLSISIFKNTNKIKKFFLKTIFSYNIYNKIFFDYNNNSSGAIINFTQNLLSNFDICQKINLYNNSYKEENVIFQNKLTKISNFYKYLYYLINIECYKINQQFIDYTIELYSSKLNFQTFIIPRNIFNFYFQVYSPLIIYLEEFSKYNRANHFVNVKYTKIIYLSKNSFNTFMNKFIFSIEFKLFGNFKKFIHMQKSEKNFLLNDNSKKRFKQYFQASLEYYIYKKYNTEIFILFRCKYPYNKYKNKIFNSYIGTGLKIIFPIKQIPIININYELDFNKISRLYAKLYFK</sequence>
<dbReference type="AlphaFoldDB" id="A0A3G3MFH9"/>
<evidence type="ECO:0008006" key="2">
    <source>
        <dbReference type="Google" id="ProtNLM"/>
    </source>
</evidence>
<gene>
    <name evidence="1" type="primary">orf700</name>
</gene>
<geneLocation type="plastid" evidence="1"/>
<protein>
    <recommendedName>
        <fullName evidence="2">POTRA domain-containing protein</fullName>
    </recommendedName>
</protein>
<proteinExistence type="predicted"/>
<organism evidence="1">
    <name type="scientific">Synarthrophyton chejuense</name>
    <dbReference type="NCBI Taxonomy" id="2485825"/>
    <lineage>
        <taxon>Eukaryota</taxon>
        <taxon>Rhodophyta</taxon>
        <taxon>Florideophyceae</taxon>
        <taxon>Corallinophycidae</taxon>
        <taxon>Hapalidiales</taxon>
        <taxon>Hapalidiaceae</taxon>
        <taxon>Melobesioideae</taxon>
        <taxon>Synarthrophyton</taxon>
    </lineage>
</organism>
<keyword evidence="1" id="KW-0934">Plastid</keyword>
<dbReference type="RefSeq" id="YP_009541580.1">
    <property type="nucleotide sequence ID" value="NC_039977.1"/>
</dbReference>
<name>A0A3G3MFH9_9FLOR</name>
<reference evidence="1" key="1">
    <citation type="journal article" date="2018" name="Genome Biol. Evol.">
        <title>Mitochondrial and Plastid Genomes from Coralline Red Algae Provide Insights into the Incongruent Evolutionary Histories of Organelles.</title>
        <authorList>
            <person name="Lee J."/>
            <person name="Song H.J."/>
            <person name="In Park S."/>
            <person name="Lee Y.M."/>
            <person name="Jeong S.Y."/>
            <person name="Oh Cho T."/>
            <person name="Kim J.H."/>
            <person name="Choi H.G."/>
            <person name="Choi C.G."/>
            <person name="Nelson W.A."/>
            <person name="Fredericq S."/>
            <person name="Bhattacharya D."/>
            <person name="Su Yoon H."/>
        </authorList>
    </citation>
    <scope>NUCLEOTIDE SEQUENCE</scope>
</reference>
<accession>A0A3G3MFH9</accession>
<dbReference type="GeneID" id="38463319"/>
<dbReference type="Gene3D" id="3.10.20.310">
    <property type="entry name" value="membrane protein fhac"/>
    <property type="match status" value="1"/>
</dbReference>
<dbReference type="EMBL" id="MH281626">
    <property type="protein sequence ID" value="AYR05589.1"/>
    <property type="molecule type" value="Genomic_DNA"/>
</dbReference>